<dbReference type="InterPro" id="IPR011701">
    <property type="entry name" value="MFS"/>
</dbReference>
<reference evidence="10 11" key="1">
    <citation type="journal article" date="2018" name="Gigascience">
        <title>Genomes of trombidid mites reveal novel predicted allergens and laterally-transferred genes associated with secondary metabolism.</title>
        <authorList>
            <person name="Dong X."/>
            <person name="Chaisiri K."/>
            <person name="Xia D."/>
            <person name="Armstrong S.D."/>
            <person name="Fang Y."/>
            <person name="Donnelly M.J."/>
            <person name="Kadowaki T."/>
            <person name="McGarry J.W."/>
            <person name="Darby A.C."/>
            <person name="Makepeace B.L."/>
        </authorList>
    </citation>
    <scope>NUCLEOTIDE SEQUENCE [LARGE SCALE GENOMIC DNA]</scope>
    <source>
        <strain evidence="10">UoL-WK</strain>
    </source>
</reference>
<dbReference type="OrthoDB" id="6430902at2759"/>
<evidence type="ECO:0000256" key="2">
    <source>
        <dbReference type="ARBA" id="ARBA00006829"/>
    </source>
</evidence>
<feature type="transmembrane region" description="Helical" evidence="8">
    <location>
        <begin position="292"/>
        <end position="310"/>
    </location>
</feature>
<comment type="similarity">
    <text evidence="2">Belongs to the major facilitator superfamily. Vesicular transporter family.</text>
</comment>
<comment type="subcellular location">
    <subcellularLocation>
        <location evidence="1">Membrane</location>
        <topology evidence="1">Multi-pass membrane protein</topology>
    </subcellularLocation>
</comment>
<evidence type="ECO:0000256" key="6">
    <source>
        <dbReference type="ARBA" id="ARBA00022989"/>
    </source>
</evidence>
<accession>A0A3S3P3L9</accession>
<evidence type="ECO:0000313" key="10">
    <source>
        <dbReference type="EMBL" id="RWS14114.1"/>
    </source>
</evidence>
<evidence type="ECO:0000256" key="7">
    <source>
        <dbReference type="ARBA" id="ARBA00023136"/>
    </source>
</evidence>
<dbReference type="PANTHER" id="PTHR23506:SF26">
    <property type="entry name" value="MFS-TYPE TRANSPORTER SLC18B1"/>
    <property type="match status" value="1"/>
</dbReference>
<keyword evidence="4 8" id="KW-0812">Transmembrane</keyword>
<proteinExistence type="inferred from homology"/>
<feature type="transmembrane region" description="Helical" evidence="8">
    <location>
        <begin position="118"/>
        <end position="139"/>
    </location>
</feature>
<dbReference type="PANTHER" id="PTHR23506">
    <property type="entry name" value="GH10249P"/>
    <property type="match status" value="1"/>
</dbReference>
<evidence type="ECO:0000256" key="1">
    <source>
        <dbReference type="ARBA" id="ARBA00004141"/>
    </source>
</evidence>
<keyword evidence="7 8" id="KW-0472">Membrane</keyword>
<dbReference type="GO" id="GO:0022857">
    <property type="term" value="F:transmembrane transporter activity"/>
    <property type="evidence" value="ECO:0007669"/>
    <property type="project" value="InterPro"/>
</dbReference>
<keyword evidence="6 8" id="KW-1133">Transmembrane helix</keyword>
<dbReference type="InterPro" id="IPR001958">
    <property type="entry name" value="Tet-R_TetA/multi-R_MdtG-like"/>
</dbReference>
<keyword evidence="11" id="KW-1185">Reference proteome</keyword>
<dbReference type="STRING" id="1965070.A0A3S3P3L9"/>
<keyword evidence="3" id="KW-0813">Transport</keyword>
<dbReference type="GO" id="GO:0016020">
    <property type="term" value="C:membrane"/>
    <property type="evidence" value="ECO:0007669"/>
    <property type="project" value="UniProtKB-SubCell"/>
</dbReference>
<dbReference type="AlphaFoldDB" id="A0A3S3P3L9"/>
<dbReference type="SUPFAM" id="SSF103473">
    <property type="entry name" value="MFS general substrate transporter"/>
    <property type="match status" value="1"/>
</dbReference>
<keyword evidence="5" id="KW-0532">Neurotransmitter transport</keyword>
<feature type="transmembrane region" description="Helical" evidence="8">
    <location>
        <begin position="254"/>
        <end position="272"/>
    </location>
</feature>
<dbReference type="EMBL" id="NCKU01000798">
    <property type="protein sequence ID" value="RWS14114.1"/>
    <property type="molecule type" value="Genomic_DNA"/>
</dbReference>
<evidence type="ECO:0000256" key="3">
    <source>
        <dbReference type="ARBA" id="ARBA00022448"/>
    </source>
</evidence>
<dbReference type="Proteomes" id="UP000285301">
    <property type="component" value="Unassembled WGS sequence"/>
</dbReference>
<feature type="transmembrane region" description="Helical" evidence="8">
    <location>
        <begin position="215"/>
        <end position="233"/>
    </location>
</feature>
<dbReference type="InterPro" id="IPR020846">
    <property type="entry name" value="MFS_dom"/>
</dbReference>
<feature type="transmembrane region" description="Helical" evidence="8">
    <location>
        <begin position="322"/>
        <end position="344"/>
    </location>
</feature>
<feature type="transmembrane region" description="Helical" evidence="8">
    <location>
        <begin position="55"/>
        <end position="79"/>
    </location>
</feature>
<feature type="transmembrane region" description="Helical" evidence="8">
    <location>
        <begin position="91"/>
        <end position="111"/>
    </location>
</feature>
<protein>
    <submittedName>
        <fullName evidence="10">MFS-type transporter-like protein</fullName>
    </submittedName>
</protein>
<dbReference type="PRINTS" id="PR01035">
    <property type="entry name" value="TCRTETA"/>
</dbReference>
<evidence type="ECO:0000259" key="9">
    <source>
        <dbReference type="PROSITE" id="PS50850"/>
    </source>
</evidence>
<dbReference type="InterPro" id="IPR036259">
    <property type="entry name" value="MFS_trans_sf"/>
</dbReference>
<dbReference type="Gene3D" id="1.20.1250.20">
    <property type="entry name" value="MFS general substrate transporter like domains"/>
    <property type="match status" value="1"/>
</dbReference>
<dbReference type="Pfam" id="PF07690">
    <property type="entry name" value="MFS_1"/>
    <property type="match status" value="1"/>
</dbReference>
<feature type="transmembrane region" description="Helical" evidence="8">
    <location>
        <begin position="350"/>
        <end position="374"/>
    </location>
</feature>
<comment type="caution">
    <text evidence="10">The sequence shown here is derived from an EMBL/GenBank/DDBJ whole genome shotgun (WGS) entry which is preliminary data.</text>
</comment>
<evidence type="ECO:0000313" key="11">
    <source>
        <dbReference type="Proteomes" id="UP000285301"/>
    </source>
</evidence>
<feature type="transmembrane region" description="Helical" evidence="8">
    <location>
        <begin position="189"/>
        <end position="209"/>
    </location>
</feature>
<gene>
    <name evidence="10" type="ORF">B4U79_00347</name>
</gene>
<organism evidence="10 11">
    <name type="scientific">Dinothrombium tinctorium</name>
    <dbReference type="NCBI Taxonomy" id="1965070"/>
    <lineage>
        <taxon>Eukaryota</taxon>
        <taxon>Metazoa</taxon>
        <taxon>Ecdysozoa</taxon>
        <taxon>Arthropoda</taxon>
        <taxon>Chelicerata</taxon>
        <taxon>Arachnida</taxon>
        <taxon>Acari</taxon>
        <taxon>Acariformes</taxon>
        <taxon>Trombidiformes</taxon>
        <taxon>Prostigmata</taxon>
        <taxon>Anystina</taxon>
        <taxon>Parasitengona</taxon>
        <taxon>Trombidioidea</taxon>
        <taxon>Trombidiidae</taxon>
        <taxon>Dinothrombium</taxon>
    </lineage>
</organism>
<evidence type="ECO:0000256" key="4">
    <source>
        <dbReference type="ARBA" id="ARBA00022692"/>
    </source>
</evidence>
<feature type="transmembrane region" description="Helical" evidence="8">
    <location>
        <begin position="400"/>
        <end position="421"/>
    </location>
</feature>
<dbReference type="PROSITE" id="PS50850">
    <property type="entry name" value="MFS"/>
    <property type="match status" value="1"/>
</dbReference>
<feature type="domain" description="Major facilitator superfamily (MFS) profile" evidence="9">
    <location>
        <begin position="57"/>
        <end position="424"/>
    </location>
</feature>
<evidence type="ECO:0000256" key="5">
    <source>
        <dbReference type="ARBA" id="ARBA00022775"/>
    </source>
</evidence>
<name>A0A3S3P3L9_9ACAR</name>
<feature type="transmembrane region" description="Helical" evidence="8">
    <location>
        <begin position="151"/>
        <end position="177"/>
    </location>
</feature>
<dbReference type="InterPro" id="IPR050930">
    <property type="entry name" value="MFS_Vesicular_Transporter"/>
</dbReference>
<sequence length="435" mass="47443">MSESHNLSVFVISSDEKDENSVRINSNENGNGETQIKKIEKLNENEEIISVKKRFLIGALLGFGYFCIGSSYSLIAPFYPKEAESKGVTPTQYGFVFAVYELLCFLFCPIIPHLTPKFFILIGLFIAGYTYALFGLLRWSPPGNMFVALSFIIRSITAIGGAAFSTGGYTSVAVYFPSHMAQMIGTVEMSLGFGMIAGPAIGGVLYQVGGFNLPFFVMGTVTTLAIIPLYFLLPEKRNTTQSQKEGVIRLLSNFPIMLNLTINIVCCVLFGFNEATLEHHIRSFTNLTSSQTGAIFLACGLFYATSTQVWGNVADKMRNPQILCLIGFILSIVSFSLTGPIYGIPLKPNIWLIVAAQIMFGVAMGGQIVGSFAAGLREVATSIGPAFGGIMIDHIGYRKACIPIVGIQVVLVIVIILFNIFRTKPKNENGKELQE</sequence>
<evidence type="ECO:0000256" key="8">
    <source>
        <dbReference type="SAM" id="Phobius"/>
    </source>
</evidence>